<feature type="region of interest" description="Disordered" evidence="1">
    <location>
        <begin position="56"/>
        <end position="79"/>
    </location>
</feature>
<proteinExistence type="predicted"/>
<evidence type="ECO:0000313" key="2">
    <source>
        <dbReference type="EMBL" id="ESP87909.1"/>
    </source>
</evidence>
<dbReference type="Proteomes" id="UP000017840">
    <property type="component" value="Unassembled WGS sequence"/>
</dbReference>
<feature type="region of interest" description="Disordered" evidence="1">
    <location>
        <begin position="163"/>
        <end position="206"/>
    </location>
</feature>
<dbReference type="OrthoDB" id="342623at2157"/>
<comment type="caution">
    <text evidence="2">The sequence shown here is derived from an EMBL/GenBank/DDBJ whole genome shotgun (WGS) entry which is preliminary data.</text>
</comment>
<dbReference type="RefSeq" id="WP_023394850.1">
    <property type="nucleotide sequence ID" value="NZ_ASGZ01000037.1"/>
</dbReference>
<reference evidence="2 3" key="1">
    <citation type="journal article" date="2013" name="Genome Announc.">
        <title>Draft Genome Sequence of 'Candidatus Halobonum tyrrellensis' Strain G22, Isolated from the Hypersaline Waters of Lake Tyrrell, Australia.</title>
        <authorList>
            <person name="Ugalde J.A."/>
            <person name="Narasingarao P."/>
            <person name="Kuo S."/>
            <person name="Podell S."/>
            <person name="Allen E.E."/>
        </authorList>
    </citation>
    <scope>NUCLEOTIDE SEQUENCE [LARGE SCALE GENOMIC DNA]</scope>
    <source>
        <strain evidence="2 3">G22</strain>
    </source>
</reference>
<sequence length="206" mass="20294">MVSRTTLAVALFAFLGGVAVGGVGAGAALSLDDPFASQPVDEARLASFERASVGCVDPASPDRLPDSSASGPNGSGTDLTLRQNLTVAEPGATLSGDVDEVAPGTYALRMRTEGGDANATVCPDGRTETRFVANLTFPDEEYTLLLFHDGEYVGSNYASRSSGLLSGGASGGGSVSGGASGAAGGSASTESDGETPANATASDAPP</sequence>
<dbReference type="PATRIC" id="fig|1324957.4.peg.2306"/>
<dbReference type="AlphaFoldDB" id="V4HJ21"/>
<accession>V4HJ21</accession>
<dbReference type="STRING" id="1324957.K933_11351"/>
<dbReference type="EMBL" id="ASGZ01000037">
    <property type="protein sequence ID" value="ESP87909.1"/>
    <property type="molecule type" value="Genomic_DNA"/>
</dbReference>
<feature type="compositionally biased region" description="Gly residues" evidence="1">
    <location>
        <begin position="165"/>
        <end position="184"/>
    </location>
</feature>
<evidence type="ECO:0000313" key="3">
    <source>
        <dbReference type="Proteomes" id="UP000017840"/>
    </source>
</evidence>
<evidence type="ECO:0000256" key="1">
    <source>
        <dbReference type="SAM" id="MobiDB-lite"/>
    </source>
</evidence>
<feature type="compositionally biased region" description="Polar residues" evidence="1">
    <location>
        <begin position="197"/>
        <end position="206"/>
    </location>
</feature>
<protein>
    <submittedName>
        <fullName evidence="2">Uncharacterized protein</fullName>
    </submittedName>
</protein>
<keyword evidence="3" id="KW-1185">Reference proteome</keyword>
<organism evidence="2 3">
    <name type="scientific">Candidatus Halobonum tyrrellensis G22</name>
    <dbReference type="NCBI Taxonomy" id="1324957"/>
    <lineage>
        <taxon>Archaea</taxon>
        <taxon>Methanobacteriati</taxon>
        <taxon>Methanobacteriota</taxon>
        <taxon>Stenosarchaea group</taxon>
        <taxon>Halobacteria</taxon>
        <taxon>Halobacteriales</taxon>
        <taxon>Haloferacaceae</taxon>
        <taxon>Candidatus Halobonum</taxon>
    </lineage>
</organism>
<name>V4HJ21_9EURY</name>
<feature type="compositionally biased region" description="Polar residues" evidence="1">
    <location>
        <begin position="67"/>
        <end position="79"/>
    </location>
</feature>
<gene>
    <name evidence="2" type="ORF">K933_11351</name>
</gene>